<protein>
    <submittedName>
        <fullName evidence="3">Uncharacterized protein LOC111295440</fullName>
    </submittedName>
</protein>
<accession>A0A6P5YWL7</accession>
<proteinExistence type="predicted"/>
<name>A0A6P5YWL7_DURZI</name>
<dbReference type="PANTHER" id="PTHR48248:SF5">
    <property type="entry name" value="UVR DOMAIN-CONTAINING PROTEIN"/>
    <property type="match status" value="1"/>
</dbReference>
<dbReference type="KEGG" id="dzi:111295440"/>
<gene>
    <name evidence="3" type="primary">LOC111295440</name>
</gene>
<evidence type="ECO:0000256" key="1">
    <source>
        <dbReference type="SAM" id="Coils"/>
    </source>
</evidence>
<dbReference type="RefSeq" id="XP_022744667.1">
    <property type="nucleotide sequence ID" value="XM_022888932.1"/>
</dbReference>
<sequence length="134" mass="15782">MLPKMKHFHVVLKSLASRSKKIGSSQRNKKHRGRKMKRLNATMRRLKVETNEIRKEQENIKRGQMEVRGKFEAIQFECEQLRKETDLITKQSLNTQLRLALMFQILRARETNDLSKAATLTQVLRALIPKQNNK</sequence>
<keyword evidence="2" id="KW-1185">Reference proteome</keyword>
<reference evidence="3" key="1">
    <citation type="submission" date="2025-08" db="UniProtKB">
        <authorList>
            <consortium name="RefSeq"/>
        </authorList>
    </citation>
    <scope>IDENTIFICATION</scope>
    <source>
        <tissue evidence="3">Fruit stalk</tissue>
    </source>
</reference>
<organism evidence="2 3">
    <name type="scientific">Durio zibethinus</name>
    <name type="common">Durian</name>
    <dbReference type="NCBI Taxonomy" id="66656"/>
    <lineage>
        <taxon>Eukaryota</taxon>
        <taxon>Viridiplantae</taxon>
        <taxon>Streptophyta</taxon>
        <taxon>Embryophyta</taxon>
        <taxon>Tracheophyta</taxon>
        <taxon>Spermatophyta</taxon>
        <taxon>Magnoliopsida</taxon>
        <taxon>eudicotyledons</taxon>
        <taxon>Gunneridae</taxon>
        <taxon>Pentapetalae</taxon>
        <taxon>rosids</taxon>
        <taxon>malvids</taxon>
        <taxon>Malvales</taxon>
        <taxon>Malvaceae</taxon>
        <taxon>Helicteroideae</taxon>
        <taxon>Durio</taxon>
    </lineage>
</organism>
<dbReference type="OrthoDB" id="993736at2759"/>
<dbReference type="GeneID" id="111295440"/>
<feature type="coiled-coil region" evidence="1">
    <location>
        <begin position="36"/>
        <end position="66"/>
    </location>
</feature>
<dbReference type="Proteomes" id="UP000515121">
    <property type="component" value="Unplaced"/>
</dbReference>
<evidence type="ECO:0000313" key="2">
    <source>
        <dbReference type="Proteomes" id="UP000515121"/>
    </source>
</evidence>
<dbReference type="PANTHER" id="PTHR48248">
    <property type="entry name" value="UVR DOMAIN-CONTAINING PROTEIN"/>
    <property type="match status" value="1"/>
</dbReference>
<evidence type="ECO:0000313" key="3">
    <source>
        <dbReference type="RefSeq" id="XP_022744667.1"/>
    </source>
</evidence>
<keyword evidence="1" id="KW-0175">Coiled coil</keyword>
<dbReference type="AlphaFoldDB" id="A0A6P5YWL7"/>